<dbReference type="InterPro" id="IPR021109">
    <property type="entry name" value="Peptidase_aspartic_dom_sf"/>
</dbReference>
<proteinExistence type="inferred from homology"/>
<dbReference type="Pfam" id="PF14543">
    <property type="entry name" value="TAXi_N"/>
    <property type="match status" value="1"/>
</dbReference>
<comment type="subcellular location">
    <subcellularLocation>
        <location evidence="1">Membrane</location>
        <topology evidence="1">Single-pass membrane protein</topology>
    </subcellularLocation>
</comment>
<dbReference type="GO" id="GO:0006508">
    <property type="term" value="P:proteolysis"/>
    <property type="evidence" value="ECO:0007669"/>
    <property type="project" value="InterPro"/>
</dbReference>
<dbReference type="GO" id="GO:0004190">
    <property type="term" value="F:aspartic-type endopeptidase activity"/>
    <property type="evidence" value="ECO:0007669"/>
    <property type="project" value="InterPro"/>
</dbReference>
<dbReference type="InterPro" id="IPR024788">
    <property type="entry name" value="Malectin-like_Carb-bd_dom"/>
</dbReference>
<evidence type="ECO:0000256" key="5">
    <source>
        <dbReference type="ARBA" id="ARBA00022989"/>
    </source>
</evidence>
<dbReference type="PANTHER" id="PTHR13683:SF750">
    <property type="entry name" value="ASPARTYL PROTEASE AED1"/>
    <property type="match status" value="1"/>
</dbReference>
<dbReference type="Proteomes" id="UP000008827">
    <property type="component" value="Chromosome 3"/>
</dbReference>
<name>A0A0R0KEX9_SOYBN</name>
<dbReference type="PROSITE" id="PS00141">
    <property type="entry name" value="ASP_PROTEASE"/>
    <property type="match status" value="1"/>
</dbReference>
<dbReference type="PROSITE" id="PS51767">
    <property type="entry name" value="PEPTIDASE_A1"/>
    <property type="match status" value="1"/>
</dbReference>
<dbReference type="InterPro" id="IPR001461">
    <property type="entry name" value="Aspartic_peptidase_A1"/>
</dbReference>
<evidence type="ECO:0000256" key="2">
    <source>
        <dbReference type="ARBA" id="ARBA00007447"/>
    </source>
</evidence>
<keyword evidence="10" id="KW-1185">Reference proteome</keyword>
<dbReference type="EMBL" id="CM000836">
    <property type="protein sequence ID" value="KRH65645.1"/>
    <property type="molecule type" value="Genomic_DNA"/>
</dbReference>
<evidence type="ECO:0000256" key="3">
    <source>
        <dbReference type="ARBA" id="ARBA00022692"/>
    </source>
</evidence>
<dbReference type="EnsemblPlants" id="KRH65645">
    <property type="protein sequence ID" value="KRH65645"/>
    <property type="gene ID" value="GLYMA_03G052000"/>
</dbReference>
<dbReference type="InParanoid" id="A0A0R0KEX9"/>
<protein>
    <recommendedName>
        <fullName evidence="7">Peptidase A1 domain-containing protein</fullName>
    </recommendedName>
</protein>
<evidence type="ECO:0000313" key="10">
    <source>
        <dbReference type="Proteomes" id="UP000008827"/>
    </source>
</evidence>
<dbReference type="InterPro" id="IPR032861">
    <property type="entry name" value="TAXi_N"/>
</dbReference>
<reference evidence="9" key="2">
    <citation type="submission" date="2018-02" db="UniProtKB">
        <authorList>
            <consortium name="EnsemblPlants"/>
        </authorList>
    </citation>
    <scope>IDENTIFICATION</scope>
    <source>
        <strain evidence="9">Williams 82</strain>
    </source>
</reference>
<dbReference type="InterPro" id="IPR033121">
    <property type="entry name" value="PEPTIDASE_A1"/>
</dbReference>
<dbReference type="Gramene" id="KRH65645">
    <property type="protein sequence ID" value="KRH65645"/>
    <property type="gene ID" value="GLYMA_03G052000"/>
</dbReference>
<reference evidence="8 9" key="1">
    <citation type="journal article" date="2010" name="Nature">
        <title>Genome sequence of the palaeopolyploid soybean.</title>
        <authorList>
            <person name="Schmutz J."/>
            <person name="Cannon S.B."/>
            <person name="Schlueter J."/>
            <person name="Ma J."/>
            <person name="Mitros T."/>
            <person name="Nelson W."/>
            <person name="Hyten D.L."/>
            <person name="Song Q."/>
            <person name="Thelen J.J."/>
            <person name="Cheng J."/>
            <person name="Xu D."/>
            <person name="Hellsten U."/>
            <person name="May G.D."/>
            <person name="Yu Y."/>
            <person name="Sakurai T."/>
            <person name="Umezawa T."/>
            <person name="Bhattacharyya M.K."/>
            <person name="Sandhu D."/>
            <person name="Valliyodan B."/>
            <person name="Lindquist E."/>
            <person name="Peto M."/>
            <person name="Grant D."/>
            <person name="Shu S."/>
            <person name="Goodstein D."/>
            <person name="Barry K."/>
            <person name="Futrell-Griggs M."/>
            <person name="Abernathy B."/>
            <person name="Du J."/>
            <person name="Tian Z."/>
            <person name="Zhu L."/>
            <person name="Gill N."/>
            <person name="Joshi T."/>
            <person name="Libault M."/>
            <person name="Sethuraman A."/>
            <person name="Zhang X.-C."/>
            <person name="Shinozaki K."/>
            <person name="Nguyen H.T."/>
            <person name="Wing R.A."/>
            <person name="Cregan P."/>
            <person name="Specht J."/>
            <person name="Grimwood J."/>
            <person name="Rokhsar D."/>
            <person name="Stacey G."/>
            <person name="Shoemaker R.C."/>
            <person name="Jackson S.A."/>
        </authorList>
    </citation>
    <scope>NUCLEOTIDE SEQUENCE</scope>
    <source>
        <strain evidence="9">cv. Williams 82</strain>
        <tissue evidence="8">Callus</tissue>
    </source>
</reference>
<dbReference type="InterPro" id="IPR001969">
    <property type="entry name" value="Aspartic_peptidase_AS"/>
</dbReference>
<keyword evidence="6" id="KW-0472">Membrane</keyword>
<dbReference type="SUPFAM" id="SSF50630">
    <property type="entry name" value="Acid proteases"/>
    <property type="match status" value="1"/>
</dbReference>
<evidence type="ECO:0000259" key="7">
    <source>
        <dbReference type="PROSITE" id="PS51767"/>
    </source>
</evidence>
<accession>A0A0R0KEX9</accession>
<organism evidence="8">
    <name type="scientific">Glycine max</name>
    <name type="common">Soybean</name>
    <name type="synonym">Glycine hispida</name>
    <dbReference type="NCBI Taxonomy" id="3847"/>
    <lineage>
        <taxon>Eukaryota</taxon>
        <taxon>Viridiplantae</taxon>
        <taxon>Streptophyta</taxon>
        <taxon>Embryophyta</taxon>
        <taxon>Tracheophyta</taxon>
        <taxon>Spermatophyta</taxon>
        <taxon>Magnoliopsida</taxon>
        <taxon>eudicotyledons</taxon>
        <taxon>Gunneridae</taxon>
        <taxon>Pentapetalae</taxon>
        <taxon>rosids</taxon>
        <taxon>fabids</taxon>
        <taxon>Fabales</taxon>
        <taxon>Fabaceae</taxon>
        <taxon>Papilionoideae</taxon>
        <taxon>50 kb inversion clade</taxon>
        <taxon>NPAAA clade</taxon>
        <taxon>indigoferoid/millettioid clade</taxon>
        <taxon>Phaseoleae</taxon>
        <taxon>Glycine</taxon>
        <taxon>Glycine subgen. Soja</taxon>
    </lineage>
</organism>
<evidence type="ECO:0000256" key="6">
    <source>
        <dbReference type="ARBA" id="ARBA00023136"/>
    </source>
</evidence>
<dbReference type="PaxDb" id="3847-GLYMA03G06734.1"/>
<keyword evidence="5" id="KW-1133">Transmembrane helix</keyword>
<evidence type="ECO:0000313" key="8">
    <source>
        <dbReference type="EMBL" id="KRH65645.1"/>
    </source>
</evidence>
<comment type="similarity">
    <text evidence="2">Belongs to the peptidase A1 family.</text>
</comment>
<gene>
    <name evidence="8" type="ORF">GLYMA_03G052000</name>
</gene>
<feature type="domain" description="Peptidase A1" evidence="7">
    <location>
        <begin position="46"/>
        <end position="241"/>
    </location>
</feature>
<evidence type="ECO:0000256" key="4">
    <source>
        <dbReference type="ARBA" id="ARBA00022729"/>
    </source>
</evidence>
<keyword evidence="3" id="KW-0812">Transmembrane</keyword>
<evidence type="ECO:0000313" key="9">
    <source>
        <dbReference type="EnsemblPlants" id="KRH65645"/>
    </source>
</evidence>
<dbReference type="AlphaFoldDB" id="A0A0R0KEX9"/>
<dbReference type="PANTHER" id="PTHR13683">
    <property type="entry name" value="ASPARTYL PROTEASES"/>
    <property type="match status" value="1"/>
</dbReference>
<dbReference type="Pfam" id="PF12819">
    <property type="entry name" value="Malectin_like"/>
    <property type="match status" value="1"/>
</dbReference>
<evidence type="ECO:0000256" key="1">
    <source>
        <dbReference type="ARBA" id="ARBA00004167"/>
    </source>
</evidence>
<dbReference type="Gene3D" id="2.40.70.10">
    <property type="entry name" value="Acid Proteases"/>
    <property type="match status" value="1"/>
</dbReference>
<dbReference type="GO" id="GO:0016020">
    <property type="term" value="C:membrane"/>
    <property type="evidence" value="ECO:0007669"/>
    <property type="project" value="UniProtKB-SubCell"/>
</dbReference>
<reference evidence="8" key="3">
    <citation type="submission" date="2018-07" db="EMBL/GenBank/DDBJ databases">
        <title>WGS assembly of Glycine max.</title>
        <authorList>
            <person name="Schmutz J."/>
            <person name="Cannon S."/>
            <person name="Schlueter J."/>
            <person name="Ma J."/>
            <person name="Mitros T."/>
            <person name="Nelson W."/>
            <person name="Hyten D."/>
            <person name="Song Q."/>
            <person name="Thelen J."/>
            <person name="Cheng J."/>
            <person name="Xu D."/>
            <person name="Hellsten U."/>
            <person name="May G."/>
            <person name="Yu Y."/>
            <person name="Sakurai T."/>
            <person name="Umezawa T."/>
            <person name="Bhattacharyya M."/>
            <person name="Sandhu D."/>
            <person name="Valliyodan B."/>
            <person name="Lindquist E."/>
            <person name="Peto M."/>
            <person name="Grant D."/>
            <person name="Shu S."/>
            <person name="Goodstein D."/>
            <person name="Barry K."/>
            <person name="Futrell-Griggs M."/>
            <person name="Abernathy B."/>
            <person name="Du J."/>
            <person name="Tian Z."/>
            <person name="Zhu L."/>
            <person name="Gill N."/>
            <person name="Joshi T."/>
            <person name="Libault M."/>
            <person name="Sethuraman A."/>
            <person name="Zhang X."/>
            <person name="Shinozaki K."/>
            <person name="Nguyen H."/>
            <person name="Wing R."/>
            <person name="Cregan P."/>
            <person name="Specht J."/>
            <person name="Grimwood J."/>
            <person name="Rokhsar D."/>
            <person name="Stacey G."/>
            <person name="Shoemaker R."/>
            <person name="Jackson S."/>
        </authorList>
    </citation>
    <scope>NUCLEOTIDE SEQUENCE</scope>
    <source>
        <tissue evidence="8">Callus</tissue>
    </source>
</reference>
<keyword evidence="4" id="KW-0732">Signal</keyword>
<sequence>MNLDNERVKYIHSRLSKNLGRENSVKELDSTTLPTKSDSHFGSRNYFVVVGLGTPKRDLSLIFDTGSDLTWTQCEPCAGSYYKQQDAIFDPSMSRSFLVGFVEGFTSIDCRAPADINYTESTTGINYTSDANFINTGVSGTIVSELRNDYQRPYESVRSFLEGKRNCYKINITRGSKYLIKAGFLYGNYDGPPTQILALYFPRKWIFSFYHFQFWVLIGHWDCWPFGCFQLSTSHNFQTSV</sequence>